<dbReference type="PANTHER" id="PTHR44653:SF2">
    <property type="entry name" value="DNAJ HOMOLOG SUBFAMILY C MEMBER 1"/>
    <property type="match status" value="1"/>
</dbReference>
<comment type="subcellular location">
    <subcellularLocation>
        <location evidence="5">Endomembrane system</location>
        <topology evidence="5">Single-pass membrane protein</topology>
    </subcellularLocation>
</comment>
<dbReference type="AlphaFoldDB" id="A0A0B2WTR8"/>
<keyword evidence="1 7" id="KW-0812">Transmembrane</keyword>
<reference evidence="10 11" key="1">
    <citation type="journal article" date="2014" name="Proc. Natl. Acad. Sci. U.S.A.">
        <title>Trajectory and genomic determinants of fungal-pathogen speciation and host adaptation.</title>
        <authorList>
            <person name="Hu X."/>
            <person name="Xiao G."/>
            <person name="Zheng P."/>
            <person name="Shang Y."/>
            <person name="Su Y."/>
            <person name="Zhang X."/>
            <person name="Liu X."/>
            <person name="Zhan S."/>
            <person name="St Leger R.J."/>
            <person name="Wang C."/>
        </authorList>
    </citation>
    <scope>NUCLEOTIDE SEQUENCE [LARGE SCALE GENOMIC DNA]</scope>
    <source>
        <strain evidence="10 11">ARSEF 1941</strain>
    </source>
</reference>
<dbReference type="OrthoDB" id="413400at2759"/>
<feature type="region of interest" description="Disordered" evidence="6">
    <location>
        <begin position="212"/>
        <end position="281"/>
    </location>
</feature>
<evidence type="ECO:0000313" key="10">
    <source>
        <dbReference type="EMBL" id="KHN96310.1"/>
    </source>
</evidence>
<feature type="chain" id="PRO_5002079563" evidence="8">
    <location>
        <begin position="21"/>
        <end position="412"/>
    </location>
</feature>
<dbReference type="EMBL" id="AZHE01000016">
    <property type="protein sequence ID" value="KHN96310.1"/>
    <property type="molecule type" value="Genomic_DNA"/>
</dbReference>
<evidence type="ECO:0000256" key="4">
    <source>
        <dbReference type="ARBA" id="ARBA00023136"/>
    </source>
</evidence>
<comment type="caution">
    <text evidence="10">The sequence shown here is derived from an EMBL/GenBank/DDBJ whole genome shotgun (WGS) entry which is preliminary data.</text>
</comment>
<evidence type="ECO:0000256" key="8">
    <source>
        <dbReference type="SAM" id="SignalP"/>
    </source>
</evidence>
<gene>
    <name evidence="10" type="ORF">MAM_05896</name>
</gene>
<accession>A0A0B2WTR8</accession>
<feature type="compositionally biased region" description="Basic residues" evidence="6">
    <location>
        <begin position="403"/>
        <end position="412"/>
    </location>
</feature>
<evidence type="ECO:0000256" key="1">
    <source>
        <dbReference type="ARBA" id="ARBA00022692"/>
    </source>
</evidence>
<dbReference type="SUPFAM" id="SSF46565">
    <property type="entry name" value="Chaperone J-domain"/>
    <property type="match status" value="1"/>
</dbReference>
<feature type="signal peptide" evidence="8">
    <location>
        <begin position="1"/>
        <end position="20"/>
    </location>
</feature>
<evidence type="ECO:0000313" key="11">
    <source>
        <dbReference type="Proteomes" id="UP000030816"/>
    </source>
</evidence>
<feature type="domain" description="J" evidence="9">
    <location>
        <begin position="49"/>
        <end position="143"/>
    </location>
</feature>
<organism evidence="10 11">
    <name type="scientific">Metarhizium album (strain ARSEF 1941)</name>
    <dbReference type="NCBI Taxonomy" id="1081103"/>
    <lineage>
        <taxon>Eukaryota</taxon>
        <taxon>Fungi</taxon>
        <taxon>Dikarya</taxon>
        <taxon>Ascomycota</taxon>
        <taxon>Pezizomycotina</taxon>
        <taxon>Sordariomycetes</taxon>
        <taxon>Hypocreomycetidae</taxon>
        <taxon>Hypocreales</taxon>
        <taxon>Clavicipitaceae</taxon>
        <taxon>Metarhizium</taxon>
    </lineage>
</organism>
<evidence type="ECO:0000256" key="7">
    <source>
        <dbReference type="SAM" id="Phobius"/>
    </source>
</evidence>
<name>A0A0B2WTR8_METAS</name>
<dbReference type="InterPro" id="IPR001623">
    <property type="entry name" value="DnaJ_domain"/>
</dbReference>
<evidence type="ECO:0000259" key="9">
    <source>
        <dbReference type="PROSITE" id="PS50076"/>
    </source>
</evidence>
<dbReference type="HOGENOM" id="CLU_037236_1_0_1"/>
<keyword evidence="3 7" id="KW-1133">Transmembrane helix</keyword>
<feature type="transmembrane region" description="Helical" evidence="7">
    <location>
        <begin position="163"/>
        <end position="184"/>
    </location>
</feature>
<keyword evidence="4 7" id="KW-0472">Membrane</keyword>
<dbReference type="STRING" id="1081103.A0A0B2WTR8"/>
<dbReference type="GO" id="GO:0012505">
    <property type="term" value="C:endomembrane system"/>
    <property type="evidence" value="ECO:0007669"/>
    <property type="project" value="UniProtKB-SubCell"/>
</dbReference>
<proteinExistence type="predicted"/>
<sequence>MKIAHLSLGLLSLLTPLTAAWSKEGKATYREIFRLRHEISAYEPNPDSTFYDILGVPPTASADDINKALRKKTVALHPDKVVQRLKAKHLKKAGGKGKKSSVKPPTAAEIKAAVKQASERQARLSLIGNILKGPSKDRYDHFLSNGFPLWKGTDYYYNRYRPGLGTVMVGLFVIGGGAIHYLILYMSWKRQREFVERYVKFARDTAWGGSLGIPNLEPRVPPSATASDDETPPPVPQNRKERRMQEKEAKREGCRGRAKKTTKKTPNASRDDSAGPTGVRRRVVAQNGKILLVDSLGDVYLEEEDDEGNVNEYLLDPNELVQPSFKDTAVVRLPMHIFDLTVGRFIGNNDAIPDTQTAGAEEVVDASQQTSGSESAGDDFELLDKSTDSLGKAKSSGMDKSGKSSKRRNKKR</sequence>
<dbReference type="RefSeq" id="XP_040677376.1">
    <property type="nucleotide sequence ID" value="XM_040824694.1"/>
</dbReference>
<dbReference type="CDD" id="cd06257">
    <property type="entry name" value="DnaJ"/>
    <property type="match status" value="1"/>
</dbReference>
<dbReference type="PROSITE" id="PS50076">
    <property type="entry name" value="DNAJ_2"/>
    <property type="match status" value="1"/>
</dbReference>
<evidence type="ECO:0000256" key="3">
    <source>
        <dbReference type="ARBA" id="ARBA00022989"/>
    </source>
</evidence>
<protein>
    <submittedName>
        <fullName evidence="10">DnaJ domain or J-domain containing protein</fullName>
    </submittedName>
</protein>
<dbReference type="Pfam" id="PF00226">
    <property type="entry name" value="DnaJ"/>
    <property type="match status" value="1"/>
</dbReference>
<dbReference type="InterPro" id="IPR036869">
    <property type="entry name" value="J_dom_sf"/>
</dbReference>
<evidence type="ECO:0000256" key="2">
    <source>
        <dbReference type="ARBA" id="ARBA00022729"/>
    </source>
</evidence>
<dbReference type="Gene3D" id="1.10.287.110">
    <property type="entry name" value="DnaJ domain"/>
    <property type="match status" value="1"/>
</dbReference>
<feature type="compositionally biased region" description="Basic and acidic residues" evidence="6">
    <location>
        <begin position="243"/>
        <end position="255"/>
    </location>
</feature>
<evidence type="ECO:0000256" key="6">
    <source>
        <dbReference type="SAM" id="MobiDB-lite"/>
    </source>
</evidence>
<feature type="region of interest" description="Disordered" evidence="6">
    <location>
        <begin position="364"/>
        <end position="412"/>
    </location>
</feature>
<dbReference type="SMART" id="SM00271">
    <property type="entry name" value="DnaJ"/>
    <property type="match status" value="1"/>
</dbReference>
<dbReference type="InterPro" id="IPR052606">
    <property type="entry name" value="DnaJ_domain_protein"/>
</dbReference>
<dbReference type="GeneID" id="63740351"/>
<keyword evidence="11" id="KW-1185">Reference proteome</keyword>
<dbReference type="Proteomes" id="UP000030816">
    <property type="component" value="Unassembled WGS sequence"/>
</dbReference>
<evidence type="ECO:0000256" key="5">
    <source>
        <dbReference type="ARBA" id="ARBA00037847"/>
    </source>
</evidence>
<dbReference type="PANTHER" id="PTHR44653">
    <property type="entry name" value="DNAJ HOMOLOG SUBFAMILY C MEMBER 1"/>
    <property type="match status" value="1"/>
</dbReference>
<keyword evidence="2 8" id="KW-0732">Signal</keyword>